<dbReference type="SUPFAM" id="SSF51621">
    <property type="entry name" value="Phosphoenolpyruvate/pyruvate domain"/>
    <property type="match status" value="1"/>
</dbReference>
<dbReference type="PROSITE" id="PS00393">
    <property type="entry name" value="PEPCASE_2"/>
    <property type="match status" value="1"/>
</dbReference>
<gene>
    <name evidence="2" type="ORF">cubi_01701</name>
</gene>
<keyword evidence="3" id="KW-1185">Reference proteome</keyword>
<dbReference type="PRINTS" id="PR00150">
    <property type="entry name" value="PEPCARBXLASE"/>
</dbReference>
<dbReference type="GO" id="GO:0015977">
    <property type="term" value="P:carbon fixation"/>
    <property type="evidence" value="ECO:0007669"/>
    <property type="project" value="InterPro"/>
</dbReference>
<proteinExistence type="predicted"/>
<dbReference type="AlphaFoldDB" id="A0A1J4MAH8"/>
<dbReference type="Pfam" id="PF00311">
    <property type="entry name" value="PEPcase"/>
    <property type="match status" value="3"/>
</dbReference>
<protein>
    <submittedName>
        <fullName evidence="2">Phosphoenolpyruvate carboxylase</fullName>
    </submittedName>
</protein>
<dbReference type="RefSeq" id="XP_028873097.1">
    <property type="nucleotide sequence ID" value="XM_029018713.1"/>
</dbReference>
<evidence type="ECO:0000313" key="2">
    <source>
        <dbReference type="EMBL" id="OII71226.1"/>
    </source>
</evidence>
<dbReference type="GO" id="GO:0005829">
    <property type="term" value="C:cytosol"/>
    <property type="evidence" value="ECO:0007669"/>
    <property type="project" value="TreeGrafter"/>
</dbReference>
<comment type="caution">
    <text evidence="2">The sequence shown here is derived from an EMBL/GenBank/DDBJ whole genome shotgun (WGS) entry which is preliminary data.</text>
</comment>
<dbReference type="InterPro" id="IPR033129">
    <property type="entry name" value="PEPCASE_His_AS"/>
</dbReference>
<accession>A0A1J4MAH8</accession>
<dbReference type="PANTHER" id="PTHR30523:SF6">
    <property type="entry name" value="PHOSPHOENOLPYRUVATE CARBOXYLASE"/>
    <property type="match status" value="1"/>
</dbReference>
<dbReference type="GO" id="GO:0006099">
    <property type="term" value="P:tricarboxylic acid cycle"/>
    <property type="evidence" value="ECO:0007669"/>
    <property type="project" value="InterPro"/>
</dbReference>
<evidence type="ECO:0000313" key="3">
    <source>
        <dbReference type="Proteomes" id="UP000186176"/>
    </source>
</evidence>
<evidence type="ECO:0000256" key="1">
    <source>
        <dbReference type="PROSITE-ProRule" id="PRU10112"/>
    </source>
</evidence>
<dbReference type="Proteomes" id="UP000186176">
    <property type="component" value="Unassembled WGS sequence"/>
</dbReference>
<name>A0A1J4MAH8_9CRYT</name>
<dbReference type="InterPro" id="IPR021135">
    <property type="entry name" value="PEP_COase"/>
</dbReference>
<dbReference type="EMBL" id="LRBP01000030">
    <property type="protein sequence ID" value="OII71226.1"/>
    <property type="molecule type" value="Genomic_DNA"/>
</dbReference>
<keyword evidence="2" id="KW-0670">Pyruvate</keyword>
<dbReference type="GeneID" id="39978492"/>
<reference evidence="2 3" key="1">
    <citation type="submission" date="2016-10" db="EMBL/GenBank/DDBJ databases">
        <title>Reductive evolution of mitochondrial metabolism and differential evolution of invasion-related proteins in Cryptosporidium.</title>
        <authorList>
            <person name="Liu S."/>
            <person name="Roellig D.M."/>
            <person name="Guo Y."/>
            <person name="Li N."/>
            <person name="Frace M.A."/>
            <person name="Tang K."/>
            <person name="Zhang L."/>
            <person name="Feng Y."/>
            <person name="Xiao L."/>
        </authorList>
    </citation>
    <scope>NUCLEOTIDE SEQUENCE [LARGE SCALE GENOMIC DNA]</scope>
    <source>
        <strain evidence="2">39726</strain>
    </source>
</reference>
<dbReference type="PANTHER" id="PTHR30523">
    <property type="entry name" value="PHOSPHOENOLPYRUVATE CARBOXYLASE"/>
    <property type="match status" value="1"/>
</dbReference>
<feature type="active site" evidence="1">
    <location>
        <position position="780"/>
    </location>
</feature>
<dbReference type="OrthoDB" id="1365747at2759"/>
<dbReference type="InterPro" id="IPR015813">
    <property type="entry name" value="Pyrv/PenolPyrv_kinase-like_dom"/>
</dbReference>
<sequence>MSLSNDDNELKESRLFPIGFKNEFCTFLEKPQRSISEKDVILNKLNEPLNEDIKALELHMFGLVTSHWRSSRKYILTGNKQKNNTEGSLSPNNEGIEKIFDILKLSMYFAENEDATSLNELWNKIKNLDSGMLTLVVSLFNQMCMITNYAESAQRIRQCRRFEREISSILDQSQICASNKPNSNTDIISAHSLRVTIKKLLQAGFSKEQIYQSICEQEVDLVVTAHPTQAQRISVIKCCQKIGGIIIYLDRDDLTPFEINNAKHELQRTMAMLWNVDTLRRARPTPVDEVQNTLNTIEETVFSTLPTFLRKIDEILNDFGMEPLPPTKTLFKYSSWVGGDRDGNPYVTAKVTRLSVINMRLRACNLFLHKIEELMYEIPVISAHEKLKNYVENLPDIEFYVKPTSYDSLNNSGCITSDATVGLRPFMGFISEYELYRRLLHHIRIRLIATRDYYLDALNFGHSVNSETRRALAYHSTEQILEPLILMYNALEDYDQEIKTNFKDGLLPGTKISVPWISESSSVSAKLGRGLLLDVIRQISAFGLSLMRLDIRQEASKHEKAMDEICRYLEIGNYSEFPEEKKQEFLLNCLKSKRPLIPYRLNWSKETTEILDTFYECSHLGAEALGSYIISMCMKPSDILCVHVFQKEYFSTISADSEFHAEIHDLNKFIKRRSSSISNNNNSNVAVNNQASNTAVKSDTIKNGNISPSIHDSPKSSAAILSSIASKRMRVVPLLETVEALNNAEKTLETLLSNEWYLNYVKTVDKGIVEVMIGYSDSSKDGGRLTSGWQLYNAQERLTNIATRFGVEMVFFHGRGGSIGRGGGPQHLAILSQPPNTITSLMRITVQGEAITQSFGLSEIAFKTWEIYCSAILESRISALDTPNINNCELSKNLRYQTKVKDSWRELLDQMSDLSMKEYRKIVFGEGNPDFTSDEFVAYFRNVTPEKEISELNLGSRPSKRKTGGIETLRAIPWVFAWTQVRSHLPVWLGLSAALEEMKKQNKLNLVTEMYENWPFIKSFFDLVSMILLKADVHIFDLYNRILAPPELQKIGNLLISKLKDTIKLVMEVTKEKQLLDSDFVTRKAILLRFSWLAPCHLVQIECINRRRKILSSSVSTDQINEIELSKIENALKISIQSISAGMKFTG</sequence>
<dbReference type="VEuPathDB" id="CryptoDB:cubi_01701"/>
<dbReference type="Gene3D" id="1.20.1440.90">
    <property type="entry name" value="Phosphoenolpyruvate/pyruvate domain"/>
    <property type="match status" value="1"/>
</dbReference>
<organism evidence="2 3">
    <name type="scientific">Cryptosporidium ubiquitum</name>
    <dbReference type="NCBI Taxonomy" id="857276"/>
    <lineage>
        <taxon>Eukaryota</taxon>
        <taxon>Sar</taxon>
        <taxon>Alveolata</taxon>
        <taxon>Apicomplexa</taxon>
        <taxon>Conoidasida</taxon>
        <taxon>Coccidia</taxon>
        <taxon>Eucoccidiorida</taxon>
        <taxon>Eimeriorina</taxon>
        <taxon>Cryptosporidiidae</taxon>
        <taxon>Cryptosporidium</taxon>
    </lineage>
</organism>
<dbReference type="GO" id="GO:0008964">
    <property type="term" value="F:phosphoenolpyruvate carboxylase activity"/>
    <property type="evidence" value="ECO:0007669"/>
    <property type="project" value="InterPro"/>
</dbReference>